<accession>A0A371PH22</accession>
<reference evidence="1 2" key="1">
    <citation type="submission" date="2018-08" db="EMBL/GenBank/DDBJ databases">
        <title>Paenibacillus sp. M4BSY-1, whole genome shotgun sequence.</title>
        <authorList>
            <person name="Tuo L."/>
        </authorList>
    </citation>
    <scope>NUCLEOTIDE SEQUENCE [LARGE SCALE GENOMIC DNA]</scope>
    <source>
        <strain evidence="1 2">M4BSY-1</strain>
    </source>
</reference>
<evidence type="ECO:0000313" key="2">
    <source>
        <dbReference type="Proteomes" id="UP000261905"/>
    </source>
</evidence>
<name>A0A371PH22_9BACL</name>
<comment type="caution">
    <text evidence="1">The sequence shown here is derived from an EMBL/GenBank/DDBJ whole genome shotgun (WGS) entry which is preliminary data.</text>
</comment>
<gene>
    <name evidence="1" type="ORF">DX130_00100</name>
</gene>
<proteinExistence type="predicted"/>
<dbReference type="AlphaFoldDB" id="A0A371PH22"/>
<keyword evidence="2" id="KW-1185">Reference proteome</keyword>
<sequence length="78" mass="9106">MFLLIIRNLRNLVFLLTVAANGEGGDRNVHHQVQRSIPTKPIRKVLTGYLHFFTLRNEAKEETSFYIIEINLIGRRIE</sequence>
<protein>
    <submittedName>
        <fullName evidence="1">Uncharacterized protein</fullName>
    </submittedName>
</protein>
<dbReference type="Proteomes" id="UP000261905">
    <property type="component" value="Unassembled WGS sequence"/>
</dbReference>
<dbReference type="EMBL" id="QUBQ01000001">
    <property type="protein sequence ID" value="REK75536.1"/>
    <property type="molecule type" value="Genomic_DNA"/>
</dbReference>
<organism evidence="1 2">
    <name type="scientific">Paenibacillus paeoniae</name>
    <dbReference type="NCBI Taxonomy" id="2292705"/>
    <lineage>
        <taxon>Bacteria</taxon>
        <taxon>Bacillati</taxon>
        <taxon>Bacillota</taxon>
        <taxon>Bacilli</taxon>
        <taxon>Bacillales</taxon>
        <taxon>Paenibacillaceae</taxon>
        <taxon>Paenibacillus</taxon>
    </lineage>
</organism>
<evidence type="ECO:0000313" key="1">
    <source>
        <dbReference type="EMBL" id="REK75536.1"/>
    </source>
</evidence>